<evidence type="ECO:0000313" key="1">
    <source>
        <dbReference type="EMBL" id="KAJ0172789.1"/>
    </source>
</evidence>
<gene>
    <name evidence="1" type="ORF">K1T71_011928</name>
</gene>
<dbReference type="Proteomes" id="UP000824533">
    <property type="component" value="Linkage Group LG21"/>
</dbReference>
<protein>
    <submittedName>
        <fullName evidence="1">Uncharacterized protein</fullName>
    </submittedName>
</protein>
<keyword evidence="2" id="KW-1185">Reference proteome</keyword>
<organism evidence="1 2">
    <name type="scientific">Dendrolimus kikuchii</name>
    <dbReference type="NCBI Taxonomy" id="765133"/>
    <lineage>
        <taxon>Eukaryota</taxon>
        <taxon>Metazoa</taxon>
        <taxon>Ecdysozoa</taxon>
        <taxon>Arthropoda</taxon>
        <taxon>Hexapoda</taxon>
        <taxon>Insecta</taxon>
        <taxon>Pterygota</taxon>
        <taxon>Neoptera</taxon>
        <taxon>Endopterygota</taxon>
        <taxon>Lepidoptera</taxon>
        <taxon>Glossata</taxon>
        <taxon>Ditrysia</taxon>
        <taxon>Bombycoidea</taxon>
        <taxon>Lasiocampidae</taxon>
        <taxon>Dendrolimus</taxon>
    </lineage>
</organism>
<comment type="caution">
    <text evidence="1">The sequence shown here is derived from an EMBL/GenBank/DDBJ whole genome shotgun (WGS) entry which is preliminary data.</text>
</comment>
<evidence type="ECO:0000313" key="2">
    <source>
        <dbReference type="Proteomes" id="UP000824533"/>
    </source>
</evidence>
<accession>A0ACC1CME5</accession>
<dbReference type="EMBL" id="CM034407">
    <property type="protein sequence ID" value="KAJ0172789.1"/>
    <property type="molecule type" value="Genomic_DNA"/>
</dbReference>
<reference evidence="1 2" key="1">
    <citation type="journal article" date="2021" name="Front. Genet.">
        <title>Chromosome-Level Genome Assembly Reveals Significant Gene Expansion in the Toll and IMD Signaling Pathways of Dendrolimus kikuchii.</title>
        <authorList>
            <person name="Zhou J."/>
            <person name="Wu P."/>
            <person name="Xiong Z."/>
            <person name="Liu N."/>
            <person name="Zhao N."/>
            <person name="Ji M."/>
            <person name="Qiu Y."/>
            <person name="Yang B."/>
        </authorList>
    </citation>
    <scope>NUCLEOTIDE SEQUENCE [LARGE SCALE GENOMIC DNA]</scope>
    <source>
        <strain evidence="1">Ann1</strain>
    </source>
</reference>
<sequence length="292" mass="33367">MLLLLALLFPAVSATSLAVEVIIECNTCVLFAEKCYNVTYLFDIEAPFRNRVVIHNMGIIRASNFLFFSFEPSIEDAEYYKVGFVDLDNPGQVGVIGAGQKFNFNFGTFDIDQSNGYVYLGGSDGIYALDTRANKLMHYSSFGDTITNIFFKNKLYFTRYNDRGIVVKRGDYFKTIFEYIPVKNFVVTKYDFIVFLSKYGLYVGKADKLQLVSNNAFYRGITIDLEDNVYAWWVDGIYKVIIENNIVDSRVEKVAHLSGIGAMTFDNKNNILITSDRALYQMTETHYNCTIR</sequence>
<name>A0ACC1CME5_9NEOP</name>
<proteinExistence type="predicted"/>